<dbReference type="GO" id="GO:0020037">
    <property type="term" value="F:heme binding"/>
    <property type="evidence" value="ECO:0007669"/>
    <property type="project" value="InterPro"/>
</dbReference>
<dbReference type="GO" id="GO:0006631">
    <property type="term" value="P:fatty acid metabolic process"/>
    <property type="evidence" value="ECO:0007669"/>
    <property type="project" value="UniProtKB-ARBA"/>
</dbReference>
<dbReference type="GO" id="GO:0004601">
    <property type="term" value="F:peroxidase activity"/>
    <property type="evidence" value="ECO:0007669"/>
    <property type="project" value="InterPro"/>
</dbReference>
<evidence type="ECO:0000256" key="4">
    <source>
        <dbReference type="ARBA" id="ARBA00023004"/>
    </source>
</evidence>
<dbReference type="EMBL" id="MU128989">
    <property type="protein sequence ID" value="KAF9512302.1"/>
    <property type="molecule type" value="Genomic_DNA"/>
</dbReference>
<dbReference type="Proteomes" id="UP000886523">
    <property type="component" value="Unassembled WGS sequence"/>
</dbReference>
<keyword evidence="3" id="KW-0560">Oxidoreductase</keyword>
<keyword evidence="5" id="KW-0349">Heme</keyword>
<evidence type="ECO:0000256" key="1">
    <source>
        <dbReference type="ARBA" id="ARBA00022723"/>
    </source>
</evidence>
<dbReference type="OrthoDB" id="823504at2759"/>
<dbReference type="InterPro" id="IPR036396">
    <property type="entry name" value="Cyt_P450_sf"/>
</dbReference>
<evidence type="ECO:0000256" key="5">
    <source>
        <dbReference type="PIRSR" id="PIRSR619791-2"/>
    </source>
</evidence>
<dbReference type="GO" id="GO:0004497">
    <property type="term" value="F:monooxygenase activity"/>
    <property type="evidence" value="ECO:0007669"/>
    <property type="project" value="InterPro"/>
</dbReference>
<dbReference type="InterPro" id="IPR050783">
    <property type="entry name" value="Oxylipin_biosynth_metab"/>
</dbReference>
<dbReference type="Gene3D" id="1.10.640.10">
    <property type="entry name" value="Haem peroxidase domain superfamily, animal type"/>
    <property type="match status" value="1"/>
</dbReference>
<dbReference type="InterPro" id="IPR037120">
    <property type="entry name" value="Haem_peroxidase_sf_animal"/>
</dbReference>
<evidence type="ECO:0000256" key="3">
    <source>
        <dbReference type="ARBA" id="ARBA00023002"/>
    </source>
</evidence>
<comment type="caution">
    <text evidence="6">The sequence shown here is derived from an EMBL/GenBank/DDBJ whole genome shotgun (WGS) entry which is preliminary data.</text>
</comment>
<dbReference type="GO" id="GO:0051213">
    <property type="term" value="F:dioxygenase activity"/>
    <property type="evidence" value="ECO:0007669"/>
    <property type="project" value="UniProtKB-KW"/>
</dbReference>
<gene>
    <name evidence="6" type="ORF">BS47DRAFT_1486396</name>
</gene>
<proteinExistence type="predicted"/>
<dbReference type="PANTHER" id="PTHR11903:SF37">
    <property type="entry name" value="PSI-PRODUCING OXYGENASE A"/>
    <property type="match status" value="1"/>
</dbReference>
<dbReference type="Gene3D" id="1.10.630.10">
    <property type="entry name" value="Cytochrome P450"/>
    <property type="match status" value="1"/>
</dbReference>
<evidence type="ECO:0000256" key="2">
    <source>
        <dbReference type="ARBA" id="ARBA00022964"/>
    </source>
</evidence>
<dbReference type="InterPro" id="IPR010255">
    <property type="entry name" value="Haem_peroxidase_sf"/>
</dbReference>
<keyword evidence="1 5" id="KW-0479">Metal-binding</keyword>
<dbReference type="GO" id="GO:0005506">
    <property type="term" value="F:iron ion binding"/>
    <property type="evidence" value="ECO:0007669"/>
    <property type="project" value="InterPro"/>
</dbReference>
<dbReference type="PANTHER" id="PTHR11903">
    <property type="entry name" value="PROSTAGLANDIN G/H SYNTHASE"/>
    <property type="match status" value="1"/>
</dbReference>
<evidence type="ECO:0000313" key="7">
    <source>
        <dbReference type="Proteomes" id="UP000886523"/>
    </source>
</evidence>
<dbReference type="InterPro" id="IPR019791">
    <property type="entry name" value="Haem_peroxidase_animal"/>
</dbReference>
<evidence type="ECO:0008006" key="8">
    <source>
        <dbReference type="Google" id="ProtNLM"/>
    </source>
</evidence>
<dbReference type="GO" id="GO:0006979">
    <property type="term" value="P:response to oxidative stress"/>
    <property type="evidence" value="ECO:0007669"/>
    <property type="project" value="InterPro"/>
</dbReference>
<organism evidence="6 7">
    <name type="scientific">Hydnum rufescens UP504</name>
    <dbReference type="NCBI Taxonomy" id="1448309"/>
    <lineage>
        <taxon>Eukaryota</taxon>
        <taxon>Fungi</taxon>
        <taxon>Dikarya</taxon>
        <taxon>Basidiomycota</taxon>
        <taxon>Agaricomycotina</taxon>
        <taxon>Agaricomycetes</taxon>
        <taxon>Cantharellales</taxon>
        <taxon>Hydnaceae</taxon>
        <taxon>Hydnum</taxon>
    </lineage>
</organism>
<dbReference type="PRINTS" id="PR00457">
    <property type="entry name" value="ANPEROXIDASE"/>
</dbReference>
<dbReference type="SUPFAM" id="SSF48264">
    <property type="entry name" value="Cytochrome P450"/>
    <property type="match status" value="1"/>
</dbReference>
<evidence type="ECO:0000313" key="6">
    <source>
        <dbReference type="EMBL" id="KAF9512302.1"/>
    </source>
</evidence>
<dbReference type="SUPFAM" id="SSF48113">
    <property type="entry name" value="Heme-dependent peroxidases"/>
    <property type="match status" value="1"/>
</dbReference>
<feature type="binding site" description="axial binding residue" evidence="5">
    <location>
        <position position="381"/>
    </location>
    <ligand>
        <name>heme b</name>
        <dbReference type="ChEBI" id="CHEBI:60344"/>
    </ligand>
    <ligandPart>
        <name>Fe</name>
        <dbReference type="ChEBI" id="CHEBI:18248"/>
    </ligandPart>
</feature>
<accession>A0A9P6DSM3</accession>
<dbReference type="Pfam" id="PF03098">
    <property type="entry name" value="An_peroxidase"/>
    <property type="match status" value="2"/>
</dbReference>
<dbReference type="PROSITE" id="PS50292">
    <property type="entry name" value="PEROXIDASE_3"/>
    <property type="match status" value="1"/>
</dbReference>
<protein>
    <recommendedName>
        <fullName evidence="8">Heme peroxidase</fullName>
    </recommendedName>
</protein>
<keyword evidence="4 5" id="KW-0408">Iron</keyword>
<dbReference type="AlphaFoldDB" id="A0A9P6DSM3"/>
<sequence>MAGIPSPVQTIQATLKAVDSTLASVGVAAEAVHTSLSIDAARAQVQRGLPVAATPPEIIKTTLDGIATKLHLPEGLDDRKDALEDVLTLLSHSPEGPVINAMEKRAISILYRDIPHPPSTHVGQEFQFRSADGSSNSLSNPNLGKSFTPYSRSCSTTRSISDDQLPDPGLIFDTLLRRGHNDFVPHPNGLSGLFFNFATSVVHSVFRTSRTDWNINQTSSYVDLGILYGNTQAHQDKIRYKDGRGRLLPDVFAETRLLSLPPGVAALIVCFNRHHNYIADILLSINQRGSWTADLKTLANNERKLLKQDEEIFQTARLINSAFYANIILSDYLAAILGTQRDALSWSLDTGSEWRQADHTLHERGRGNSCSVEFNTIYRWHPTLSLDDTAYIENAFQGIFNRGQPFDFDTLTIDYFERTLNGFLAPKLHNKDGKPIPPADIDSLTDDEINDLRDDSKPVDCLRLSIPNLRRDPHTKLYSDDDLARILQRATKVPAGAFRARGVPGVLRVVEILGISQARSWGCCTLNDFRRFLGLKPYATFEEWNPDRSIAETARKLYRSIENLELYVGLAAEEAKGVIPGSGLCPPYTTARAILADAIALVRGDRYLTYDFTPFNLTTWGFVDANRHTGNAAWGGQLGRVLSRALPNHYDAESVYTHFPLVTPTGHSWSIDNILEKSGYVGQYSLDPPEIQPVTKLVVDPNAIRAALRDDTDKSCFLTTIDDPRAYELVTKSVQDLFVPKTELEVTGKYFYEKTLQLLQEKSFWLNDEVTNFVDIVKDVLRLVPVHWVSTQIAGLPLKTATEPHGIYYEQQMYQILKDIYSFIFLEADISLKIPQRREARQHVERLLSFIKISMRKAQGGFLGSLIGPISNLILGHSSPYLDALLKRLLALHSSIDEVASDILAVISTSSIELSQIFAHVINYYLPPNEPSQYAQGPIKEVYRRAAALYGQVVTAALDNTDESTAILEGYVREALRLDPVVEGVYRQTTTGTSKGGRMWLDFRAAGLNSDLFERPHKVEPSRLAHLYSILHGDGVFKTLGEDFVPNLKRATGSAGTLRRFLIPFHPSPDIVEENKTEVEVPIPGKKEEIGYTDAYTYVLKSGPGPKAFRYQYQDPENANRLTAWATGLTLTYTAEA</sequence>
<reference evidence="6" key="1">
    <citation type="journal article" date="2020" name="Nat. Commun.">
        <title>Large-scale genome sequencing of mycorrhizal fungi provides insights into the early evolution of symbiotic traits.</title>
        <authorList>
            <person name="Miyauchi S."/>
            <person name="Kiss E."/>
            <person name="Kuo A."/>
            <person name="Drula E."/>
            <person name="Kohler A."/>
            <person name="Sanchez-Garcia M."/>
            <person name="Morin E."/>
            <person name="Andreopoulos B."/>
            <person name="Barry K.W."/>
            <person name="Bonito G."/>
            <person name="Buee M."/>
            <person name="Carver A."/>
            <person name="Chen C."/>
            <person name="Cichocki N."/>
            <person name="Clum A."/>
            <person name="Culley D."/>
            <person name="Crous P.W."/>
            <person name="Fauchery L."/>
            <person name="Girlanda M."/>
            <person name="Hayes R.D."/>
            <person name="Keri Z."/>
            <person name="LaButti K."/>
            <person name="Lipzen A."/>
            <person name="Lombard V."/>
            <person name="Magnuson J."/>
            <person name="Maillard F."/>
            <person name="Murat C."/>
            <person name="Nolan M."/>
            <person name="Ohm R.A."/>
            <person name="Pangilinan J."/>
            <person name="Pereira M.F."/>
            <person name="Perotto S."/>
            <person name="Peter M."/>
            <person name="Pfister S."/>
            <person name="Riley R."/>
            <person name="Sitrit Y."/>
            <person name="Stielow J.B."/>
            <person name="Szollosi G."/>
            <person name="Zifcakova L."/>
            <person name="Stursova M."/>
            <person name="Spatafora J.W."/>
            <person name="Tedersoo L."/>
            <person name="Vaario L.M."/>
            <person name="Yamada A."/>
            <person name="Yan M."/>
            <person name="Wang P."/>
            <person name="Xu J."/>
            <person name="Bruns T."/>
            <person name="Baldrian P."/>
            <person name="Vilgalys R."/>
            <person name="Dunand C."/>
            <person name="Henrissat B."/>
            <person name="Grigoriev I.V."/>
            <person name="Hibbett D."/>
            <person name="Nagy L.G."/>
            <person name="Martin F.M."/>
        </authorList>
    </citation>
    <scope>NUCLEOTIDE SEQUENCE</scope>
    <source>
        <strain evidence="6">UP504</strain>
    </source>
</reference>
<name>A0A9P6DSM3_9AGAM</name>
<keyword evidence="7" id="KW-1185">Reference proteome</keyword>
<dbReference type="GO" id="GO:0016705">
    <property type="term" value="F:oxidoreductase activity, acting on paired donors, with incorporation or reduction of molecular oxygen"/>
    <property type="evidence" value="ECO:0007669"/>
    <property type="project" value="InterPro"/>
</dbReference>
<keyword evidence="2" id="KW-0223">Dioxygenase</keyword>